<feature type="region of interest" description="Disordered" evidence="2">
    <location>
        <begin position="577"/>
        <end position="916"/>
    </location>
</feature>
<feature type="region of interest" description="Disordered" evidence="2">
    <location>
        <begin position="932"/>
        <end position="951"/>
    </location>
</feature>
<evidence type="ECO:0000313" key="5">
    <source>
        <dbReference type="EMBL" id="KAK8175945.1"/>
    </source>
</evidence>
<proteinExistence type="predicted"/>
<name>A0ABR1Y462_9PEZI</name>
<protein>
    <recommendedName>
        <fullName evidence="4">SET domain-containing protein</fullName>
    </recommendedName>
</protein>
<evidence type="ECO:0000256" key="1">
    <source>
        <dbReference type="ARBA" id="ARBA00022853"/>
    </source>
</evidence>
<keyword evidence="3" id="KW-1133">Transmembrane helix</keyword>
<feature type="region of interest" description="Disordered" evidence="2">
    <location>
        <begin position="116"/>
        <end position="204"/>
    </location>
</feature>
<dbReference type="Gene3D" id="2.170.270.10">
    <property type="entry name" value="SET domain"/>
    <property type="match status" value="1"/>
</dbReference>
<keyword evidence="3" id="KW-0472">Membrane</keyword>
<sequence>MTEIPLLQTHAVSQPSPRAPFAPAPYGVPNGRPLNGPQQPEDDNVSDTIKCVCGYELDDGSSVLCELCRTWQHVLCYYDNEAQIPRVHECADCHPRPLEQRRIKDRQKTFRDMENVLEKKHKRPAPKSHKKKPKDTIVLTNGHDEPASAIERKSGSPRDPQPPAKRPKTTHKSSGSVASLTQPSSRKRATSTAQPVLSPVKSPATPIANGYASDYFSEEFLRLYEHCDFAEIEANSFRDLGVTNSLHLWLKDPEETAKATGGKTPDQIFQRHDGTMKSLEETGPHLGVNKTVGALPTIQGPCPTWMWITVDADVPRGGFVGELKGQIGLRDEYCSNPDNRWPLLRHPRPFVFFPPSLPIYIDTRYEGTHLRYIRRSCRPNVRMQILITGESQYHFCFIATADIFAGDEITLGWDIDKDIQQALQMYVQNGNTREGGIQEVEGISHWVAGVLSNFGGCACSAVDCPLARCDRRNASHSSNQILKPHKKRKNGSHVSPLSTGQATNSRAGSEARRVDQDDDNVESRSVSGSTRSKPTSRDMTPMTHASTENAVGLGVEMSDREKRKLMQQEKLFEQLEHNEQHAQKKRKRNSAGSALNTPSVASSKQLGLAESSVPSPAAPKSRTSESNGRSSTMNGRRSNNSRRTPRTPKEPVPAPKPEYADQGTQTDPDPDCPSLVPVSMHVERRKPKGSFLRSLLQRTRDARVTRERSQSTPQSPPPLQPPGDRMEVDEPENPTPLGQATLHRASSPQPKVEEDVEMQDASTATSIEAPKKDAAPVSPRSRPPEVSPESPSRTSHPPLPPPPPPWLPTDDASAHNGPGKSGRPSHVDLPPLPTFSTQRTATQTPPPPSVAENTPPARTVGGGAPVAESPSHLTPSALAVPAPSPDVSTPVSQNEKQSWKPSPTSMTTSPMKGTRKRTRTFLRLLRRSPRCKSRASSRTASKKPMWVQKQKARPLTAHDKRNWALYSFTLNYLRRFASLWGLFFPTATFLLSGYLLFFFVSDWPSVPLMGRSSARVDAHSNLFFCSSLSSVNNLLYQQPFHLYHHHHYYHYYYFDNGIGTPVVLFPATCWVFSFFFFSLLEEPFLWTLCPIAEEATEGSESKR</sequence>
<dbReference type="SUPFAM" id="SSF57903">
    <property type="entry name" value="FYVE/PHD zinc finger"/>
    <property type="match status" value="1"/>
</dbReference>
<dbReference type="PROSITE" id="PS50280">
    <property type="entry name" value="SET"/>
    <property type="match status" value="1"/>
</dbReference>
<keyword evidence="3" id="KW-0812">Transmembrane</keyword>
<dbReference type="PANTHER" id="PTHR46462">
    <property type="entry name" value="UPSET, ISOFORM A"/>
    <property type="match status" value="1"/>
</dbReference>
<feature type="transmembrane region" description="Helical" evidence="3">
    <location>
        <begin position="979"/>
        <end position="1000"/>
    </location>
</feature>
<feature type="compositionally biased region" description="Pro residues" evidence="2">
    <location>
        <begin position="797"/>
        <end position="807"/>
    </location>
</feature>
<feature type="transmembrane region" description="Helical" evidence="3">
    <location>
        <begin position="1058"/>
        <end position="1080"/>
    </location>
</feature>
<dbReference type="InterPro" id="IPR013083">
    <property type="entry name" value="Znf_RING/FYVE/PHD"/>
</dbReference>
<evidence type="ECO:0000256" key="3">
    <source>
        <dbReference type="SAM" id="Phobius"/>
    </source>
</evidence>
<dbReference type="EMBL" id="JBBWUH010000002">
    <property type="protein sequence ID" value="KAK8175945.1"/>
    <property type="molecule type" value="Genomic_DNA"/>
</dbReference>
<evidence type="ECO:0000256" key="2">
    <source>
        <dbReference type="SAM" id="MobiDB-lite"/>
    </source>
</evidence>
<evidence type="ECO:0000259" key="4">
    <source>
        <dbReference type="PROSITE" id="PS50280"/>
    </source>
</evidence>
<dbReference type="InterPro" id="IPR011011">
    <property type="entry name" value="Znf_FYVE_PHD"/>
</dbReference>
<feature type="compositionally biased region" description="Low complexity" evidence="2">
    <location>
        <begin position="626"/>
        <end position="638"/>
    </location>
</feature>
<feature type="region of interest" description="Disordered" evidence="2">
    <location>
        <begin position="1"/>
        <end position="43"/>
    </location>
</feature>
<dbReference type="InterPro" id="IPR001214">
    <property type="entry name" value="SET_dom"/>
</dbReference>
<reference evidence="5 6" key="1">
    <citation type="journal article" date="2022" name="G3 (Bethesda)">
        <title>Enemy or ally: a genomic approach to elucidate the lifestyle of Phyllosticta citrichinaensis.</title>
        <authorList>
            <person name="Buijs V.A."/>
            <person name="Groenewald J.Z."/>
            <person name="Haridas S."/>
            <person name="LaButti K.M."/>
            <person name="Lipzen A."/>
            <person name="Martin F.M."/>
            <person name="Barry K."/>
            <person name="Grigoriev I.V."/>
            <person name="Crous P.W."/>
            <person name="Seidl M.F."/>
        </authorList>
    </citation>
    <scope>NUCLEOTIDE SEQUENCE [LARGE SCALE GENOMIC DNA]</scope>
    <source>
        <strain evidence="5 6">CBS 129764</strain>
    </source>
</reference>
<feature type="compositionally biased region" description="Polar residues" evidence="2">
    <location>
        <begin position="523"/>
        <end position="533"/>
    </location>
</feature>
<feature type="compositionally biased region" description="Polar residues" evidence="2">
    <location>
        <begin position="590"/>
        <end position="605"/>
    </location>
</feature>
<dbReference type="Gene3D" id="3.30.40.10">
    <property type="entry name" value="Zinc/RING finger domain, C3HC4 (zinc finger)"/>
    <property type="match status" value="1"/>
</dbReference>
<keyword evidence="6" id="KW-1185">Reference proteome</keyword>
<comment type="caution">
    <text evidence="5">The sequence shown here is derived from an EMBL/GenBank/DDBJ whole genome shotgun (WGS) entry which is preliminary data.</text>
</comment>
<feature type="compositionally biased region" description="Basic and acidic residues" evidence="2">
    <location>
        <begin position="698"/>
        <end position="709"/>
    </location>
</feature>
<feature type="domain" description="SET" evidence="4">
    <location>
        <begin position="284"/>
        <end position="414"/>
    </location>
</feature>
<feature type="compositionally biased region" description="Polar residues" evidence="2">
    <location>
        <begin position="172"/>
        <end position="195"/>
    </location>
</feature>
<gene>
    <name evidence="5" type="ORF">IWX90DRAFT_127367</name>
</gene>
<feature type="compositionally biased region" description="Basic and acidic residues" evidence="2">
    <location>
        <begin position="142"/>
        <end position="156"/>
    </location>
</feature>
<organism evidence="5 6">
    <name type="scientific">Phyllosticta citrichinensis</name>
    <dbReference type="NCBI Taxonomy" id="1130410"/>
    <lineage>
        <taxon>Eukaryota</taxon>
        <taxon>Fungi</taxon>
        <taxon>Dikarya</taxon>
        <taxon>Ascomycota</taxon>
        <taxon>Pezizomycotina</taxon>
        <taxon>Dothideomycetes</taxon>
        <taxon>Dothideomycetes incertae sedis</taxon>
        <taxon>Botryosphaeriales</taxon>
        <taxon>Phyllostictaceae</taxon>
        <taxon>Phyllosticta</taxon>
    </lineage>
</organism>
<dbReference type="PANTHER" id="PTHR46462:SF3">
    <property type="entry name" value="UPSET, ISOFORM A"/>
    <property type="match status" value="1"/>
</dbReference>
<dbReference type="Proteomes" id="UP001456524">
    <property type="component" value="Unassembled WGS sequence"/>
</dbReference>
<keyword evidence="1" id="KW-0156">Chromatin regulator</keyword>
<evidence type="ECO:0000313" key="6">
    <source>
        <dbReference type="Proteomes" id="UP001456524"/>
    </source>
</evidence>
<accession>A0ABR1Y462</accession>
<dbReference type="Pfam" id="PF00856">
    <property type="entry name" value="SET"/>
    <property type="match status" value="1"/>
</dbReference>
<feature type="compositionally biased region" description="Basic residues" evidence="2">
    <location>
        <begin position="119"/>
        <end position="133"/>
    </location>
</feature>
<feature type="compositionally biased region" description="Polar residues" evidence="2">
    <location>
        <begin position="492"/>
        <end position="507"/>
    </location>
</feature>
<dbReference type="InterPro" id="IPR046341">
    <property type="entry name" value="SET_dom_sf"/>
</dbReference>
<feature type="region of interest" description="Disordered" evidence="2">
    <location>
        <begin position="476"/>
        <end position="555"/>
    </location>
</feature>
<dbReference type="SUPFAM" id="SSF82199">
    <property type="entry name" value="SET domain"/>
    <property type="match status" value="1"/>
</dbReference>
<feature type="compositionally biased region" description="Polar residues" evidence="2">
    <location>
        <begin position="886"/>
        <end position="911"/>
    </location>
</feature>